<name>A0A5B7GT89_PORTR</name>
<accession>A0A5B7GT89</accession>
<proteinExistence type="predicted"/>
<protein>
    <submittedName>
        <fullName evidence="1">Uncharacterized protein</fullName>
    </submittedName>
</protein>
<comment type="caution">
    <text evidence="1">The sequence shown here is derived from an EMBL/GenBank/DDBJ whole genome shotgun (WGS) entry which is preliminary data.</text>
</comment>
<organism evidence="1 2">
    <name type="scientific">Portunus trituberculatus</name>
    <name type="common">Swimming crab</name>
    <name type="synonym">Neptunus trituberculatus</name>
    <dbReference type="NCBI Taxonomy" id="210409"/>
    <lineage>
        <taxon>Eukaryota</taxon>
        <taxon>Metazoa</taxon>
        <taxon>Ecdysozoa</taxon>
        <taxon>Arthropoda</taxon>
        <taxon>Crustacea</taxon>
        <taxon>Multicrustacea</taxon>
        <taxon>Malacostraca</taxon>
        <taxon>Eumalacostraca</taxon>
        <taxon>Eucarida</taxon>
        <taxon>Decapoda</taxon>
        <taxon>Pleocyemata</taxon>
        <taxon>Brachyura</taxon>
        <taxon>Eubrachyura</taxon>
        <taxon>Portunoidea</taxon>
        <taxon>Portunidae</taxon>
        <taxon>Portuninae</taxon>
        <taxon>Portunus</taxon>
    </lineage>
</organism>
<dbReference type="Proteomes" id="UP000324222">
    <property type="component" value="Unassembled WGS sequence"/>
</dbReference>
<dbReference type="OrthoDB" id="6430887at2759"/>
<reference evidence="1 2" key="1">
    <citation type="submission" date="2019-05" db="EMBL/GenBank/DDBJ databases">
        <title>Another draft genome of Portunus trituberculatus and its Hox gene families provides insights of decapod evolution.</title>
        <authorList>
            <person name="Jeong J.-H."/>
            <person name="Song I."/>
            <person name="Kim S."/>
            <person name="Choi T."/>
            <person name="Kim D."/>
            <person name="Ryu S."/>
            <person name="Kim W."/>
        </authorList>
    </citation>
    <scope>NUCLEOTIDE SEQUENCE [LARGE SCALE GENOMIC DNA]</scope>
    <source>
        <tissue evidence="1">Muscle</tissue>
    </source>
</reference>
<evidence type="ECO:0000313" key="2">
    <source>
        <dbReference type="Proteomes" id="UP000324222"/>
    </source>
</evidence>
<dbReference type="EMBL" id="VSRR010017979">
    <property type="protein sequence ID" value="MPC60869.1"/>
    <property type="molecule type" value="Genomic_DNA"/>
</dbReference>
<sequence>MSSPVKERAVVDIRATVEEQSDTADDLATHRLSGADTVASLHGIGKATVVKIAKNGGCPLSDIGNVQADMKSVEAQATSFTCAAYGKAAESCKSMTECRVKMWHSKTGKNGASSVKLCSLPPTTDAFIENVHRCHLQVAIWMKIYMLITVWIS</sequence>
<evidence type="ECO:0000313" key="1">
    <source>
        <dbReference type="EMBL" id="MPC60869.1"/>
    </source>
</evidence>
<gene>
    <name evidence="1" type="ORF">E2C01_054929</name>
</gene>
<keyword evidence="2" id="KW-1185">Reference proteome</keyword>
<dbReference type="AlphaFoldDB" id="A0A5B7GT89"/>